<dbReference type="SUPFAM" id="SSF141868">
    <property type="entry name" value="EAL domain-like"/>
    <property type="match status" value="1"/>
</dbReference>
<dbReference type="Gene3D" id="3.30.70.270">
    <property type="match status" value="1"/>
</dbReference>
<dbReference type="InterPro" id="IPR035919">
    <property type="entry name" value="EAL_sf"/>
</dbReference>
<dbReference type="PANTHER" id="PTHR44757">
    <property type="entry name" value="DIGUANYLATE CYCLASE DGCP"/>
    <property type="match status" value="1"/>
</dbReference>
<dbReference type="EMBL" id="BAAAZO010000003">
    <property type="protein sequence ID" value="GAA3603631.1"/>
    <property type="molecule type" value="Genomic_DNA"/>
</dbReference>
<evidence type="ECO:0000313" key="5">
    <source>
        <dbReference type="Proteomes" id="UP001501074"/>
    </source>
</evidence>
<dbReference type="InterPro" id="IPR035965">
    <property type="entry name" value="PAS-like_dom_sf"/>
</dbReference>
<feature type="domain" description="EAL" evidence="2">
    <location>
        <begin position="453"/>
        <end position="698"/>
    </location>
</feature>
<dbReference type="Gene3D" id="3.20.20.450">
    <property type="entry name" value="EAL domain"/>
    <property type="match status" value="1"/>
</dbReference>
<sequence>MSVAESEARHRALLGALPDGVLLQDLNGSVLLANLRAGQLLDLKLLEESSSGVPAQRRADETGPMVLNGHRRVADPRPGRIEGVNRISSAALRSGQMQSGFTDPVLVDGVSQLLQVTSIPLLGDDGMPRAVVSSVAPATDPAAVPSAAQEAGGDDIFRRTMQHSPIGIAVATLNGRFLRVNRTLCRMLGYRADELQARTLADIVHPQDIATVRARIAGLISSDEDSLRLERSFVGHGGMHLWGTLVITPIRDSSSRPVQLVVQVEDRSDLYQAQGLMTHMTLHDRLTGLPGRPLVLDRVQKALDRTRRSGLRAAVLQGDVDHFRVVNDNAGYEDGDEVLAEIGRRVAASLRAGDTAGRLGGDEFVVVCDDITDEGEAGAIADRVRAAVNEPLVLGGRTLRPTISIGIALSTSADNDPLMLLRDAEIATYQAKNRGRDRWDTVDTGLRKAASERLDLESQLRTAISDGELELHFQPIVGLTGRRVIGREALVRWRHPQKGLMPPITFLPIAEESGLIVELGAWVLRAAVRAAAASLDPGYVAVNVSPNQMIRPGFSAQVETVLAESGLPAGQLVLELTESVMLSAAPAARLEIDRLHRLGVRIVVDDFGTGFSALSYLRDLPVSGIKVDRSFTAGLGDDPQCDRIVEALIGLGHGLGIDVIVEGVETERQSDLLVGIGVQHAQGYLFGKPSPQYELQNA</sequence>
<feature type="domain" description="GGDEF" evidence="3">
    <location>
        <begin position="311"/>
        <end position="444"/>
    </location>
</feature>
<dbReference type="CDD" id="cd01948">
    <property type="entry name" value="EAL"/>
    <property type="match status" value="1"/>
</dbReference>
<dbReference type="InterPro" id="IPR001633">
    <property type="entry name" value="EAL_dom"/>
</dbReference>
<keyword evidence="5" id="KW-1185">Reference proteome</keyword>
<organism evidence="4 5">
    <name type="scientific">Kineosporia mesophila</name>
    <dbReference type="NCBI Taxonomy" id="566012"/>
    <lineage>
        <taxon>Bacteria</taxon>
        <taxon>Bacillati</taxon>
        <taxon>Actinomycetota</taxon>
        <taxon>Actinomycetes</taxon>
        <taxon>Kineosporiales</taxon>
        <taxon>Kineosporiaceae</taxon>
        <taxon>Kineosporia</taxon>
    </lineage>
</organism>
<dbReference type="Pfam" id="PF00990">
    <property type="entry name" value="GGDEF"/>
    <property type="match status" value="1"/>
</dbReference>
<dbReference type="PROSITE" id="PS50112">
    <property type="entry name" value="PAS"/>
    <property type="match status" value="1"/>
</dbReference>
<accession>A0ABP6ZB43</accession>
<dbReference type="Proteomes" id="UP001501074">
    <property type="component" value="Unassembled WGS sequence"/>
</dbReference>
<dbReference type="SMART" id="SM00267">
    <property type="entry name" value="GGDEF"/>
    <property type="match status" value="1"/>
</dbReference>
<dbReference type="NCBIfam" id="TIGR00254">
    <property type="entry name" value="GGDEF"/>
    <property type="match status" value="1"/>
</dbReference>
<name>A0ABP6ZB43_9ACTN</name>
<dbReference type="PROSITE" id="PS50883">
    <property type="entry name" value="EAL"/>
    <property type="match status" value="1"/>
</dbReference>
<dbReference type="SMART" id="SM00052">
    <property type="entry name" value="EAL"/>
    <property type="match status" value="1"/>
</dbReference>
<dbReference type="CDD" id="cd00130">
    <property type="entry name" value="PAS"/>
    <property type="match status" value="1"/>
</dbReference>
<comment type="caution">
    <text evidence="4">The sequence shown here is derived from an EMBL/GenBank/DDBJ whole genome shotgun (WGS) entry which is preliminary data.</text>
</comment>
<feature type="domain" description="PAS" evidence="1">
    <location>
        <begin position="153"/>
        <end position="223"/>
    </location>
</feature>
<dbReference type="SUPFAM" id="SSF55073">
    <property type="entry name" value="Nucleotide cyclase"/>
    <property type="match status" value="1"/>
</dbReference>
<gene>
    <name evidence="4" type="ORF">GCM10022223_19100</name>
</gene>
<protein>
    <submittedName>
        <fullName evidence="4">Uncharacterized protein</fullName>
    </submittedName>
</protein>
<dbReference type="InterPro" id="IPR000160">
    <property type="entry name" value="GGDEF_dom"/>
</dbReference>
<evidence type="ECO:0000313" key="4">
    <source>
        <dbReference type="EMBL" id="GAA3603631.1"/>
    </source>
</evidence>
<dbReference type="PROSITE" id="PS50887">
    <property type="entry name" value="GGDEF"/>
    <property type="match status" value="1"/>
</dbReference>
<dbReference type="InterPro" id="IPR052155">
    <property type="entry name" value="Biofilm_reg_signaling"/>
</dbReference>
<dbReference type="InterPro" id="IPR000014">
    <property type="entry name" value="PAS"/>
</dbReference>
<dbReference type="CDD" id="cd01949">
    <property type="entry name" value="GGDEF"/>
    <property type="match status" value="1"/>
</dbReference>
<dbReference type="PANTHER" id="PTHR44757:SF2">
    <property type="entry name" value="BIOFILM ARCHITECTURE MAINTENANCE PROTEIN MBAA"/>
    <property type="match status" value="1"/>
</dbReference>
<dbReference type="InterPro" id="IPR029787">
    <property type="entry name" value="Nucleotide_cyclase"/>
</dbReference>
<evidence type="ECO:0000259" key="2">
    <source>
        <dbReference type="PROSITE" id="PS50883"/>
    </source>
</evidence>
<evidence type="ECO:0000259" key="1">
    <source>
        <dbReference type="PROSITE" id="PS50112"/>
    </source>
</evidence>
<dbReference type="Pfam" id="PF00989">
    <property type="entry name" value="PAS"/>
    <property type="match status" value="1"/>
</dbReference>
<dbReference type="Pfam" id="PF13188">
    <property type="entry name" value="PAS_8"/>
    <property type="match status" value="1"/>
</dbReference>
<dbReference type="InterPro" id="IPR013767">
    <property type="entry name" value="PAS_fold"/>
</dbReference>
<dbReference type="Gene3D" id="3.30.450.20">
    <property type="entry name" value="PAS domain"/>
    <property type="match status" value="2"/>
</dbReference>
<dbReference type="SMART" id="SM00091">
    <property type="entry name" value="PAS"/>
    <property type="match status" value="2"/>
</dbReference>
<proteinExistence type="predicted"/>
<dbReference type="InterPro" id="IPR043128">
    <property type="entry name" value="Rev_trsase/Diguanyl_cyclase"/>
</dbReference>
<dbReference type="NCBIfam" id="TIGR00229">
    <property type="entry name" value="sensory_box"/>
    <property type="match status" value="1"/>
</dbReference>
<reference evidence="5" key="1">
    <citation type="journal article" date="2019" name="Int. J. Syst. Evol. Microbiol.">
        <title>The Global Catalogue of Microorganisms (GCM) 10K type strain sequencing project: providing services to taxonomists for standard genome sequencing and annotation.</title>
        <authorList>
            <consortium name="The Broad Institute Genomics Platform"/>
            <consortium name="The Broad Institute Genome Sequencing Center for Infectious Disease"/>
            <person name="Wu L."/>
            <person name="Ma J."/>
        </authorList>
    </citation>
    <scope>NUCLEOTIDE SEQUENCE [LARGE SCALE GENOMIC DNA]</scope>
    <source>
        <strain evidence="5">JCM 16902</strain>
    </source>
</reference>
<dbReference type="SUPFAM" id="SSF55785">
    <property type="entry name" value="PYP-like sensor domain (PAS domain)"/>
    <property type="match status" value="1"/>
</dbReference>
<evidence type="ECO:0000259" key="3">
    <source>
        <dbReference type="PROSITE" id="PS50887"/>
    </source>
</evidence>
<dbReference type="Pfam" id="PF00563">
    <property type="entry name" value="EAL"/>
    <property type="match status" value="1"/>
</dbReference>